<dbReference type="EMBL" id="LT934123">
    <property type="protein sequence ID" value="VAI73574.1"/>
    <property type="molecule type" value="Genomic_DNA"/>
</dbReference>
<dbReference type="Gramene" id="TRITD7Av1G084970.7">
    <property type="protein sequence ID" value="TRITD7Av1G084970.7"/>
    <property type="gene ID" value="TRITD7Av1G084970"/>
</dbReference>
<comment type="similarity">
    <text evidence="1">Belongs to the terpene cyclase/mutase family.</text>
</comment>
<evidence type="ECO:0000313" key="4">
    <source>
        <dbReference type="EMBL" id="VAI73574.1"/>
    </source>
</evidence>
<dbReference type="Gene3D" id="1.50.10.20">
    <property type="match status" value="1"/>
</dbReference>
<protein>
    <recommendedName>
        <fullName evidence="3">Squalene cyclase C-terminal domain-containing protein</fullName>
    </recommendedName>
</protein>
<dbReference type="GO" id="GO:0016866">
    <property type="term" value="F:intramolecular transferase activity"/>
    <property type="evidence" value="ECO:0007669"/>
    <property type="project" value="InterPro"/>
</dbReference>
<evidence type="ECO:0000256" key="2">
    <source>
        <dbReference type="ARBA" id="ARBA00022737"/>
    </source>
</evidence>
<name>A0A9R0ZBT4_TRITD</name>
<keyword evidence="2" id="KW-0677">Repeat</keyword>
<dbReference type="GO" id="GO:0016104">
    <property type="term" value="P:triterpenoid biosynthetic process"/>
    <property type="evidence" value="ECO:0007669"/>
    <property type="project" value="InterPro"/>
</dbReference>
<dbReference type="InterPro" id="IPR018333">
    <property type="entry name" value="Squalene_cyclase"/>
</dbReference>
<dbReference type="GO" id="GO:0005811">
    <property type="term" value="C:lipid droplet"/>
    <property type="evidence" value="ECO:0007669"/>
    <property type="project" value="InterPro"/>
</dbReference>
<dbReference type="InterPro" id="IPR002365">
    <property type="entry name" value="Terpene_synthase_CS"/>
</dbReference>
<accession>A0A9R0ZBT4</accession>
<dbReference type="Pfam" id="PF13243">
    <property type="entry name" value="SQHop_cyclase_C"/>
    <property type="match status" value="1"/>
</dbReference>
<proteinExistence type="inferred from homology"/>
<dbReference type="PROSITE" id="PS01074">
    <property type="entry name" value="TERPENE_SYNTHASES"/>
    <property type="match status" value="1"/>
</dbReference>
<feature type="domain" description="Squalene cyclase C-terminal" evidence="3">
    <location>
        <begin position="51"/>
        <end position="187"/>
    </location>
</feature>
<gene>
    <name evidence="4" type="ORF">TRITD_7Av1G084970</name>
</gene>
<keyword evidence="5" id="KW-1185">Reference proteome</keyword>
<evidence type="ECO:0000256" key="1">
    <source>
        <dbReference type="ARBA" id="ARBA00009755"/>
    </source>
</evidence>
<evidence type="ECO:0000313" key="5">
    <source>
        <dbReference type="Proteomes" id="UP000324705"/>
    </source>
</evidence>
<dbReference type="AlphaFoldDB" id="A0A9R0ZBT4"/>
<reference evidence="4 5" key="1">
    <citation type="submission" date="2017-09" db="EMBL/GenBank/DDBJ databases">
        <authorList>
            <consortium name="International Durum Wheat Genome Sequencing Consortium (IDWGSC)"/>
            <person name="Milanesi L."/>
        </authorList>
    </citation>
    <scope>NUCLEOTIDE SEQUENCE [LARGE SCALE GENOMIC DNA]</scope>
    <source>
        <strain evidence="5">cv. Svevo</strain>
    </source>
</reference>
<dbReference type="PANTHER" id="PTHR11764">
    <property type="entry name" value="TERPENE CYCLASE/MUTASE FAMILY MEMBER"/>
    <property type="match status" value="1"/>
</dbReference>
<sequence length="214" mass="24074">MTNLSHKLSLIILFSPLKNKDGTFSTYECKRTTSLLEALIMFKELYPGYRKEEIGKCIKNASKFIEDKQRKDGSWFGTWGICFTYGTFFGVKGLIASGRTYENSSSIRKACNFLLSKQRSTGGWGESYLSSETEAYVEATSPHAVNTAWAMLALIYAGQVERDPTPLYHAAKELINMQLETGEFPQQNNAFHGTDPTMILSNPLITLPHLDLLY</sequence>
<dbReference type="Proteomes" id="UP000324705">
    <property type="component" value="Chromosome 7A"/>
</dbReference>
<evidence type="ECO:0000259" key="3">
    <source>
        <dbReference type="Pfam" id="PF13243"/>
    </source>
</evidence>
<dbReference type="SUPFAM" id="SSF48239">
    <property type="entry name" value="Terpenoid cyclases/Protein prenyltransferases"/>
    <property type="match status" value="1"/>
</dbReference>
<organism evidence="4 5">
    <name type="scientific">Triticum turgidum subsp. durum</name>
    <name type="common">Durum wheat</name>
    <name type="synonym">Triticum durum</name>
    <dbReference type="NCBI Taxonomy" id="4567"/>
    <lineage>
        <taxon>Eukaryota</taxon>
        <taxon>Viridiplantae</taxon>
        <taxon>Streptophyta</taxon>
        <taxon>Embryophyta</taxon>
        <taxon>Tracheophyta</taxon>
        <taxon>Spermatophyta</taxon>
        <taxon>Magnoliopsida</taxon>
        <taxon>Liliopsida</taxon>
        <taxon>Poales</taxon>
        <taxon>Poaceae</taxon>
        <taxon>BOP clade</taxon>
        <taxon>Pooideae</taxon>
        <taxon>Triticodae</taxon>
        <taxon>Triticeae</taxon>
        <taxon>Triticinae</taxon>
        <taxon>Triticum</taxon>
    </lineage>
</organism>
<dbReference type="PANTHER" id="PTHR11764:SF39">
    <property type="entry name" value="TERPENE CYCLASE_MUTASE FAMILY MEMBER"/>
    <property type="match status" value="1"/>
</dbReference>
<dbReference type="InterPro" id="IPR008930">
    <property type="entry name" value="Terpenoid_cyclase/PrenylTrfase"/>
</dbReference>
<dbReference type="InterPro" id="IPR032696">
    <property type="entry name" value="SQ_cyclase_C"/>
</dbReference>